<sequence>MSRFYLFLLLISYVSPINAQQSIQLEPILKNRSSADRIRNINRYIIKKIEETDGNDNKQKELETILKIATSLAYKYKDEPFLKELNFIKLTPFTFIETDSRNRIQGYEKVLENDKFKENSLYRAICLHQIGQNQFVLERYGWAFENSLNAQKIFKKIGYENVPNIGKYLHDLALDYYYFRNYKKAIEAMKTSITLPKFNNNLDIQRYNTLGMSYLKINKLDSAKFYLNMAYKRAEIYHDSVWMGISSGNIGEVYLLEGNKEKSVMYFRKNYNLNRNTYQHIEISREACSDLAKGYLATDSLEKAYNYITLTENYFNKNNSFEFGEQQQYEVAKKDYYHNFYQYYNKTKDYQKALLYRDSLQEVEKIINSKYKTALVKMSQDKLLIQENQAKLNLQKEEQAKLRLRSGIYILIVSLLAAFGFLLYYITNTRRKKERQISLQKHKIKELAYQNTQNELSLAVNKLNNLTEKVKEKNELIQQLQQKDKGRQDMQLLNELKSSIILTDENWKEYQEIFEQVYPNFIHRLKQQTPQLSPAELRCLCLEKLQLFNKEMAAVLGVSANTVMVTKHRIRKKLQLKTQDELQQWVMAL</sequence>
<dbReference type="InterPro" id="IPR000792">
    <property type="entry name" value="Tscrpt_reg_LuxR_C"/>
</dbReference>
<gene>
    <name evidence="5" type="ORF">OSR52_03170</name>
</gene>
<keyword evidence="2" id="KW-1133">Transmembrane helix</keyword>
<evidence type="ECO:0000256" key="1">
    <source>
        <dbReference type="SAM" id="Coils"/>
    </source>
</evidence>
<keyword evidence="2" id="KW-0472">Membrane</keyword>
<evidence type="ECO:0000313" key="5">
    <source>
        <dbReference type="EMBL" id="MDG3584857.1"/>
    </source>
</evidence>
<dbReference type="RefSeq" id="WP_277898614.1">
    <property type="nucleotide sequence ID" value="NZ_JAPMUA010000001.1"/>
</dbReference>
<dbReference type="SMART" id="SM00421">
    <property type="entry name" value="HTH_LUXR"/>
    <property type="match status" value="1"/>
</dbReference>
<evidence type="ECO:0000256" key="2">
    <source>
        <dbReference type="SAM" id="Phobius"/>
    </source>
</evidence>
<feature type="domain" description="HTH luxR-type" evidence="4">
    <location>
        <begin position="529"/>
        <end position="586"/>
    </location>
</feature>
<feature type="transmembrane region" description="Helical" evidence="2">
    <location>
        <begin position="407"/>
        <end position="426"/>
    </location>
</feature>
<dbReference type="SUPFAM" id="SSF48452">
    <property type="entry name" value="TPR-like"/>
    <property type="match status" value="1"/>
</dbReference>
<dbReference type="InterPro" id="IPR019734">
    <property type="entry name" value="TPR_rpt"/>
</dbReference>
<dbReference type="InterPro" id="IPR036388">
    <property type="entry name" value="WH-like_DNA-bd_sf"/>
</dbReference>
<organism evidence="5 6">
    <name type="scientific">Galbibacter pacificus</name>
    <dbReference type="NCBI Taxonomy" id="2996052"/>
    <lineage>
        <taxon>Bacteria</taxon>
        <taxon>Pseudomonadati</taxon>
        <taxon>Bacteroidota</taxon>
        <taxon>Flavobacteriia</taxon>
        <taxon>Flavobacteriales</taxon>
        <taxon>Flavobacteriaceae</taxon>
        <taxon>Galbibacter</taxon>
    </lineage>
</organism>
<feature type="coiled-coil region" evidence="1">
    <location>
        <begin position="449"/>
        <end position="483"/>
    </location>
</feature>
<keyword evidence="6" id="KW-1185">Reference proteome</keyword>
<dbReference type="SUPFAM" id="SSF46894">
    <property type="entry name" value="C-terminal effector domain of the bipartite response regulators"/>
    <property type="match status" value="1"/>
</dbReference>
<dbReference type="EMBL" id="JAPMUA010000001">
    <property type="protein sequence ID" value="MDG3584857.1"/>
    <property type="molecule type" value="Genomic_DNA"/>
</dbReference>
<dbReference type="Gene3D" id="1.25.40.10">
    <property type="entry name" value="Tetratricopeptide repeat domain"/>
    <property type="match status" value="2"/>
</dbReference>
<dbReference type="Gene3D" id="1.10.10.10">
    <property type="entry name" value="Winged helix-like DNA-binding domain superfamily/Winged helix DNA-binding domain"/>
    <property type="match status" value="1"/>
</dbReference>
<evidence type="ECO:0000259" key="4">
    <source>
        <dbReference type="SMART" id="SM00421"/>
    </source>
</evidence>
<comment type="caution">
    <text evidence="5">The sequence shown here is derived from an EMBL/GenBank/DDBJ whole genome shotgun (WGS) entry which is preliminary data.</text>
</comment>
<dbReference type="InterPro" id="IPR011990">
    <property type="entry name" value="TPR-like_helical_dom_sf"/>
</dbReference>
<accession>A0ABT6FNW6</accession>
<proteinExistence type="predicted"/>
<protein>
    <recommendedName>
        <fullName evidence="4">HTH luxR-type domain-containing protein</fullName>
    </recommendedName>
</protein>
<evidence type="ECO:0000256" key="3">
    <source>
        <dbReference type="SAM" id="SignalP"/>
    </source>
</evidence>
<feature type="chain" id="PRO_5047216739" description="HTH luxR-type domain-containing protein" evidence="3">
    <location>
        <begin position="20"/>
        <end position="589"/>
    </location>
</feature>
<keyword evidence="3" id="KW-0732">Signal</keyword>
<keyword evidence="2" id="KW-0812">Transmembrane</keyword>
<keyword evidence="1" id="KW-0175">Coiled coil</keyword>
<name>A0ABT6FNW6_9FLAO</name>
<dbReference type="SMART" id="SM00028">
    <property type="entry name" value="TPR"/>
    <property type="match status" value="3"/>
</dbReference>
<dbReference type="InterPro" id="IPR016032">
    <property type="entry name" value="Sig_transdc_resp-reg_C-effctor"/>
</dbReference>
<feature type="signal peptide" evidence="3">
    <location>
        <begin position="1"/>
        <end position="19"/>
    </location>
</feature>
<dbReference type="Proteomes" id="UP001153642">
    <property type="component" value="Unassembled WGS sequence"/>
</dbReference>
<reference evidence="5" key="1">
    <citation type="submission" date="2022-11" db="EMBL/GenBank/DDBJ databases">
        <title>High-quality draft genome sequence of Galbibacter sp. strain CMA-7.</title>
        <authorList>
            <person name="Wei L."/>
            <person name="Dong C."/>
            <person name="Shao Z."/>
        </authorList>
    </citation>
    <scope>NUCLEOTIDE SEQUENCE</scope>
    <source>
        <strain evidence="5">CMA-7</strain>
    </source>
</reference>
<evidence type="ECO:0000313" key="6">
    <source>
        <dbReference type="Proteomes" id="UP001153642"/>
    </source>
</evidence>